<dbReference type="AlphaFoldDB" id="A0A830HYB9"/>
<keyword evidence="3 7" id="KW-0602">Photosynthesis</keyword>
<dbReference type="OrthoDB" id="191139at2759"/>
<evidence type="ECO:0000313" key="9">
    <source>
        <dbReference type="EMBL" id="GHP12242.1"/>
    </source>
</evidence>
<evidence type="ECO:0000256" key="6">
    <source>
        <dbReference type="ARBA" id="ARBA00023171"/>
    </source>
</evidence>
<evidence type="ECO:0000256" key="2">
    <source>
        <dbReference type="ARBA" id="ARBA00005821"/>
    </source>
</evidence>
<keyword evidence="10" id="KW-1185">Reference proteome</keyword>
<dbReference type="GO" id="GO:0016630">
    <property type="term" value="F:protochlorophyllide reductase activity"/>
    <property type="evidence" value="ECO:0007669"/>
    <property type="project" value="UniProtKB-EC"/>
</dbReference>
<sequence length="395" mass="42423">MLAPSAKLYNARARANVRAPSVRAARRHVAARAAVDTPSATSPATSSSSSPSSKRTVVITGASSGLGLNAANSLIKNGWHVVCAVRDFAKMEMKATQMNFPKDSFSVYHCDLASQKSVRAFAEALQVDGVNVDVLICNAALYLPSGRARWHPQFTADGFELSMASNHLGHFKLVHELFPLLKASAEAGRKPRCIILGSVTGNTNTVAGQVPPKANLGDLSGLAEGAPLADKSLFDGAKAYKDSKLCNMLTMRELENRYNDSGIIFSSLYPGCIAETGLFRNHTNVFRFLFPLLQKNLTKGYVSEEEAGERLATIAESEDTAESGQYWAWRGGGDDLVENYNTKDRGTPIKNQPSTDVQDDAKAKKLFEISMDLCNISEFGAPAPVAAAKSKVSTA</sequence>
<organism evidence="9 10">
    <name type="scientific">Pycnococcus provasolii</name>
    <dbReference type="NCBI Taxonomy" id="41880"/>
    <lineage>
        <taxon>Eukaryota</taxon>
        <taxon>Viridiplantae</taxon>
        <taxon>Chlorophyta</taxon>
        <taxon>Pseudoscourfieldiophyceae</taxon>
        <taxon>Pseudoscourfieldiales</taxon>
        <taxon>Pycnococcaceae</taxon>
        <taxon>Pycnococcus</taxon>
    </lineage>
</organism>
<comment type="similarity">
    <text evidence="2 7">Belongs to the short-chain dehydrogenases/reductases (SDR) family. POR subfamily.</text>
</comment>
<keyword evidence="7" id="KW-0150">Chloroplast</keyword>
<comment type="function">
    <text evidence="7">Phototransformation of protochlorophyllide (Pchlide) to chlorophyllide (Chlide).</text>
</comment>
<evidence type="ECO:0000256" key="3">
    <source>
        <dbReference type="ARBA" id="ARBA00022531"/>
    </source>
</evidence>
<dbReference type="GO" id="GO:0015979">
    <property type="term" value="P:photosynthesis"/>
    <property type="evidence" value="ECO:0007669"/>
    <property type="project" value="UniProtKB-KW"/>
</dbReference>
<keyword evidence="5 7" id="KW-0560">Oxidoreductase</keyword>
<proteinExistence type="inferred from homology"/>
<dbReference type="PANTHER" id="PTHR44419:SF19">
    <property type="entry name" value="PROTOCHLOROPHYLLIDE REDUCTASE A, CHLOROPLASTIC"/>
    <property type="match status" value="1"/>
</dbReference>
<evidence type="ECO:0000256" key="7">
    <source>
        <dbReference type="RuleBase" id="RU365001"/>
    </source>
</evidence>
<comment type="caution">
    <text evidence="9">The sequence shown here is derived from an EMBL/GenBank/DDBJ whole genome shotgun (WGS) entry which is preliminary data.</text>
</comment>
<feature type="compositionally biased region" description="Low complexity" evidence="8">
    <location>
        <begin position="31"/>
        <end position="53"/>
    </location>
</feature>
<dbReference type="Gene3D" id="3.40.50.720">
    <property type="entry name" value="NAD(P)-binding Rossmann-like Domain"/>
    <property type="match status" value="1"/>
</dbReference>
<dbReference type="EMBL" id="BNJQ01000040">
    <property type="protein sequence ID" value="GHP12242.1"/>
    <property type="molecule type" value="Genomic_DNA"/>
</dbReference>
<evidence type="ECO:0000256" key="8">
    <source>
        <dbReference type="SAM" id="MobiDB-lite"/>
    </source>
</evidence>
<dbReference type="GO" id="GO:0009507">
    <property type="term" value="C:chloroplast"/>
    <property type="evidence" value="ECO:0007669"/>
    <property type="project" value="UniProtKB-SubCell"/>
</dbReference>
<name>A0A830HYB9_9CHLO</name>
<evidence type="ECO:0000256" key="4">
    <source>
        <dbReference type="ARBA" id="ARBA00022857"/>
    </source>
</evidence>
<evidence type="ECO:0000313" key="10">
    <source>
        <dbReference type="Proteomes" id="UP000660262"/>
    </source>
</evidence>
<comment type="catalytic activity">
    <reaction evidence="7">
        <text>chlorophyllide a + NADP(+) = protochlorophyllide a + NADPH + H(+)</text>
        <dbReference type="Rhea" id="RHEA:11132"/>
        <dbReference type="ChEBI" id="CHEBI:15378"/>
        <dbReference type="ChEBI" id="CHEBI:57783"/>
        <dbReference type="ChEBI" id="CHEBI:58349"/>
        <dbReference type="ChEBI" id="CHEBI:83348"/>
        <dbReference type="ChEBI" id="CHEBI:83350"/>
        <dbReference type="EC" id="1.3.1.33"/>
    </reaction>
</comment>
<keyword evidence="7" id="KW-0809">Transit peptide</keyword>
<gene>
    <name evidence="9" type="ORF">PPROV_001097000</name>
</gene>
<dbReference type="InterPro" id="IPR005979">
    <property type="entry name" value="Prochl_reduct"/>
</dbReference>
<dbReference type="NCBIfam" id="TIGR01289">
    <property type="entry name" value="LPOR"/>
    <property type="match status" value="1"/>
</dbReference>
<dbReference type="Pfam" id="PF00106">
    <property type="entry name" value="adh_short"/>
    <property type="match status" value="1"/>
</dbReference>
<dbReference type="PRINTS" id="PR00081">
    <property type="entry name" value="GDHRDH"/>
</dbReference>
<accession>A0A830HYB9</accession>
<dbReference type="SUPFAM" id="SSF51735">
    <property type="entry name" value="NAD(P)-binding Rossmann-fold domains"/>
    <property type="match status" value="1"/>
</dbReference>
<dbReference type="GO" id="GO:0015995">
    <property type="term" value="P:chlorophyll biosynthetic process"/>
    <property type="evidence" value="ECO:0007669"/>
    <property type="project" value="UniProtKB-UniPathway"/>
</dbReference>
<dbReference type="UniPathway" id="UPA00668"/>
<keyword evidence="6 7" id="KW-0149">Chlorophyll biosynthesis</keyword>
<comment type="pathway">
    <text evidence="1 7">Porphyrin-containing compound metabolism; chlorophyll biosynthesis.</text>
</comment>
<dbReference type="InterPro" id="IPR036291">
    <property type="entry name" value="NAD(P)-bd_dom_sf"/>
</dbReference>
<keyword evidence="4 7" id="KW-0521">NADP</keyword>
<feature type="region of interest" description="Disordered" evidence="8">
    <location>
        <begin position="28"/>
        <end position="55"/>
    </location>
</feature>
<comment type="subcellular location">
    <subcellularLocation>
        <location evidence="7">Plastid</location>
        <location evidence="7">Chloroplast</location>
    </subcellularLocation>
</comment>
<dbReference type="PANTHER" id="PTHR44419">
    <property type="entry name" value="PROTOCHLOROPHYLLIDE REDUCTASE C, CHLOROPLASTIC"/>
    <property type="match status" value="1"/>
</dbReference>
<dbReference type="Proteomes" id="UP000660262">
    <property type="component" value="Unassembled WGS sequence"/>
</dbReference>
<dbReference type="InterPro" id="IPR002347">
    <property type="entry name" value="SDR_fam"/>
</dbReference>
<evidence type="ECO:0000256" key="1">
    <source>
        <dbReference type="ARBA" id="ARBA00005173"/>
    </source>
</evidence>
<keyword evidence="7" id="KW-0934">Plastid</keyword>
<evidence type="ECO:0000256" key="5">
    <source>
        <dbReference type="ARBA" id="ARBA00023002"/>
    </source>
</evidence>
<reference evidence="9" key="1">
    <citation type="submission" date="2020-10" db="EMBL/GenBank/DDBJ databases">
        <title>Unveiling of a novel bifunctional photoreceptor, Dualchrome1, isolated from a cosmopolitan green alga.</title>
        <authorList>
            <person name="Suzuki S."/>
            <person name="Kawachi M."/>
        </authorList>
    </citation>
    <scope>NUCLEOTIDE SEQUENCE</scope>
    <source>
        <strain evidence="9">NIES 2893</strain>
    </source>
</reference>
<protein>
    <recommendedName>
        <fullName evidence="7">NADPH-protochlorophyllide oxidoreductase</fullName>
        <ecNumber evidence="7">1.3.1.33</ecNumber>
    </recommendedName>
</protein>
<dbReference type="EC" id="1.3.1.33" evidence="7"/>